<evidence type="ECO:0000313" key="7">
    <source>
        <dbReference type="EMBL" id="NFV80513.1"/>
    </source>
</evidence>
<keyword evidence="3" id="KW-0238">DNA-binding</keyword>
<name>A0A7C9UZG4_9PROT</name>
<dbReference type="InterPro" id="IPR036388">
    <property type="entry name" value="WH-like_DNA-bd_sf"/>
</dbReference>
<proteinExistence type="inferred from homology"/>
<accession>A0A7C9UZG4</accession>
<dbReference type="SUPFAM" id="SSF46785">
    <property type="entry name" value="Winged helix' DNA-binding domain"/>
    <property type="match status" value="1"/>
</dbReference>
<dbReference type="PANTHER" id="PTHR30346">
    <property type="entry name" value="TRANSCRIPTIONAL DUAL REGULATOR HCAR-RELATED"/>
    <property type="match status" value="1"/>
</dbReference>
<dbReference type="InterPro" id="IPR000847">
    <property type="entry name" value="LysR_HTH_N"/>
</dbReference>
<evidence type="ECO:0000313" key="8">
    <source>
        <dbReference type="Proteomes" id="UP000480684"/>
    </source>
</evidence>
<protein>
    <submittedName>
        <fullName evidence="7">Hydrogen peroxide-inducible genes activator</fullName>
    </submittedName>
</protein>
<sequence length="308" mass="34022">MITLRQLQCLVAVADLLHFRRAAERLNLSQPALSAQVAQFEEQLGGLLVERTRRRVLLTPLGREVADRARSILRDVSDLEEIARHANAPLSGTLRLGVLRTLGPYLLPHMLTAMRASYPDLKLYLREEPRAQLLADLAHGELDVVLLHNAPDDDDHLTVVPLFREPLWAVLPLGHRLAGKAVLDPADLAGEKLILLELGDGLRDPGLSLCKAAGAREHPDFRATSLDALRQMVATGLGCTLLPGLYVEAEALADTQIAVRPFSQAPTRAIDLVWRRTTSRADDFRLFAKLVEDNLPPVVERVSFPEGR</sequence>
<gene>
    <name evidence="7" type="ORF">G4223_10370</name>
</gene>
<dbReference type="SUPFAM" id="SSF53850">
    <property type="entry name" value="Periplasmic binding protein-like II"/>
    <property type="match status" value="1"/>
</dbReference>
<evidence type="ECO:0000256" key="1">
    <source>
        <dbReference type="ARBA" id="ARBA00009437"/>
    </source>
</evidence>
<comment type="caution">
    <text evidence="7">The sequence shown here is derived from an EMBL/GenBank/DDBJ whole genome shotgun (WGS) entry which is preliminary data.</text>
</comment>
<evidence type="ECO:0000256" key="2">
    <source>
        <dbReference type="ARBA" id="ARBA00023015"/>
    </source>
</evidence>
<dbReference type="GO" id="GO:0032993">
    <property type="term" value="C:protein-DNA complex"/>
    <property type="evidence" value="ECO:0007669"/>
    <property type="project" value="TreeGrafter"/>
</dbReference>
<keyword evidence="8" id="KW-1185">Reference proteome</keyword>
<dbReference type="Pfam" id="PF03466">
    <property type="entry name" value="LysR_substrate"/>
    <property type="match status" value="1"/>
</dbReference>
<dbReference type="InterPro" id="IPR005119">
    <property type="entry name" value="LysR_subst-bd"/>
</dbReference>
<evidence type="ECO:0000256" key="4">
    <source>
        <dbReference type="ARBA" id="ARBA00023159"/>
    </source>
</evidence>
<comment type="similarity">
    <text evidence="1">Belongs to the LysR transcriptional regulatory family.</text>
</comment>
<dbReference type="Gene3D" id="3.40.190.10">
    <property type="entry name" value="Periplasmic binding protein-like II"/>
    <property type="match status" value="2"/>
</dbReference>
<dbReference type="PROSITE" id="PS50931">
    <property type="entry name" value="HTH_LYSR"/>
    <property type="match status" value="1"/>
</dbReference>
<dbReference type="AlphaFoldDB" id="A0A7C9UZG4"/>
<dbReference type="RefSeq" id="WP_163678910.1">
    <property type="nucleotide sequence ID" value="NZ_JAAIYP010000037.1"/>
</dbReference>
<dbReference type="CDD" id="cd08411">
    <property type="entry name" value="PBP2_OxyR"/>
    <property type="match status" value="1"/>
</dbReference>
<dbReference type="Pfam" id="PF00126">
    <property type="entry name" value="HTH_1"/>
    <property type="match status" value="1"/>
</dbReference>
<dbReference type="Gene3D" id="1.10.10.10">
    <property type="entry name" value="Winged helix-like DNA-binding domain superfamily/Winged helix DNA-binding domain"/>
    <property type="match status" value="1"/>
</dbReference>
<keyword evidence="4" id="KW-0010">Activator</keyword>
<dbReference type="EMBL" id="JAAIYP010000037">
    <property type="protein sequence ID" value="NFV80513.1"/>
    <property type="molecule type" value="Genomic_DNA"/>
</dbReference>
<feature type="domain" description="HTH lysR-type" evidence="6">
    <location>
        <begin position="2"/>
        <end position="59"/>
    </location>
</feature>
<dbReference type="PRINTS" id="PR00039">
    <property type="entry name" value="HTHLYSR"/>
</dbReference>
<dbReference type="FunFam" id="1.10.10.10:FF:000001">
    <property type="entry name" value="LysR family transcriptional regulator"/>
    <property type="match status" value="1"/>
</dbReference>
<keyword evidence="2" id="KW-0805">Transcription regulation</keyword>
<evidence type="ECO:0000256" key="3">
    <source>
        <dbReference type="ARBA" id="ARBA00023125"/>
    </source>
</evidence>
<dbReference type="InterPro" id="IPR036390">
    <property type="entry name" value="WH_DNA-bd_sf"/>
</dbReference>
<evidence type="ECO:0000259" key="6">
    <source>
        <dbReference type="PROSITE" id="PS50931"/>
    </source>
</evidence>
<organism evidence="7 8">
    <name type="scientific">Magnetospirillum aberrantis SpK</name>
    <dbReference type="NCBI Taxonomy" id="908842"/>
    <lineage>
        <taxon>Bacteria</taxon>
        <taxon>Pseudomonadati</taxon>
        <taxon>Pseudomonadota</taxon>
        <taxon>Alphaproteobacteria</taxon>
        <taxon>Rhodospirillales</taxon>
        <taxon>Rhodospirillaceae</taxon>
        <taxon>Magnetospirillum</taxon>
    </lineage>
</organism>
<dbReference type="Proteomes" id="UP000480684">
    <property type="component" value="Unassembled WGS sequence"/>
</dbReference>
<keyword evidence="5" id="KW-0804">Transcription</keyword>
<dbReference type="GO" id="GO:0003700">
    <property type="term" value="F:DNA-binding transcription factor activity"/>
    <property type="evidence" value="ECO:0007669"/>
    <property type="project" value="InterPro"/>
</dbReference>
<reference evidence="7 8" key="1">
    <citation type="submission" date="2020-02" db="EMBL/GenBank/DDBJ databases">
        <authorList>
            <person name="Dziuba M."/>
            <person name="Kuznetsov B."/>
            <person name="Mardanov A."/>
            <person name="Ravin N."/>
            <person name="Grouzdev D."/>
        </authorList>
    </citation>
    <scope>NUCLEOTIDE SEQUENCE [LARGE SCALE GENOMIC DNA]</scope>
    <source>
        <strain evidence="7 8">SpK</strain>
    </source>
</reference>
<evidence type="ECO:0000256" key="5">
    <source>
        <dbReference type="ARBA" id="ARBA00023163"/>
    </source>
</evidence>
<dbReference type="PANTHER" id="PTHR30346:SF26">
    <property type="entry name" value="HYDROGEN PEROXIDE-INDUCIBLE GENES ACTIVATOR"/>
    <property type="match status" value="1"/>
</dbReference>
<dbReference type="GO" id="GO:0003677">
    <property type="term" value="F:DNA binding"/>
    <property type="evidence" value="ECO:0007669"/>
    <property type="project" value="UniProtKB-KW"/>
</dbReference>